<accession>A0A921MMK2</accession>
<dbReference type="RefSeq" id="WP_295369940.1">
    <property type="nucleotide sequence ID" value="NZ_DYUC01000091.1"/>
</dbReference>
<dbReference type="InterPro" id="IPR010540">
    <property type="entry name" value="CmpB_TMEM229"/>
</dbReference>
<evidence type="ECO:0000313" key="2">
    <source>
        <dbReference type="EMBL" id="HJG87164.1"/>
    </source>
</evidence>
<keyword evidence="1" id="KW-1133">Transmembrane helix</keyword>
<feature type="transmembrane region" description="Helical" evidence="1">
    <location>
        <begin position="109"/>
        <end position="130"/>
    </location>
</feature>
<proteinExistence type="predicted"/>
<keyword evidence="1" id="KW-0472">Membrane</keyword>
<dbReference type="Proteomes" id="UP000760668">
    <property type="component" value="Unassembled WGS sequence"/>
</dbReference>
<feature type="transmembrane region" description="Helical" evidence="1">
    <location>
        <begin position="65"/>
        <end position="88"/>
    </location>
</feature>
<keyword evidence="1" id="KW-0812">Transmembrane</keyword>
<comment type="caution">
    <text evidence="2">The sequence shown here is derived from an EMBL/GenBank/DDBJ whole genome shotgun (WGS) entry which is preliminary data.</text>
</comment>
<sequence length="185" mass="20548">MAEWFWYFVLYSFVGFVLEVLFARATGNPKRDRKCHLFLPLCPVYGLGAVLILLLPPAVLSNPLLLFFCGSLAATAAEYAMAVVYHYAAGVDFWDYSHLPLQLGGRVCLLFSGLWGLLSLGLMGLIQPWASVLLPAIPGWITLPAAVLVAADAVLTFRVLRRTRSTEALRWYLHLGHGRKRKQAS</sequence>
<gene>
    <name evidence="2" type="ORF">K8V01_09115</name>
</gene>
<protein>
    <submittedName>
        <fullName evidence="2">ABC transporter permease</fullName>
    </submittedName>
</protein>
<name>A0A921MMK2_9FIRM</name>
<evidence type="ECO:0000256" key="1">
    <source>
        <dbReference type="SAM" id="Phobius"/>
    </source>
</evidence>
<feature type="transmembrane region" description="Helical" evidence="1">
    <location>
        <begin position="6"/>
        <end position="25"/>
    </location>
</feature>
<dbReference type="EMBL" id="DYUC01000091">
    <property type="protein sequence ID" value="HJG87164.1"/>
    <property type="molecule type" value="Genomic_DNA"/>
</dbReference>
<dbReference type="Pfam" id="PF06541">
    <property type="entry name" value="ABC_trans_CmpB"/>
    <property type="match status" value="1"/>
</dbReference>
<dbReference type="AlphaFoldDB" id="A0A921MMK2"/>
<reference evidence="2" key="2">
    <citation type="submission" date="2021-09" db="EMBL/GenBank/DDBJ databases">
        <authorList>
            <person name="Gilroy R."/>
        </authorList>
    </citation>
    <scope>NUCLEOTIDE SEQUENCE</scope>
    <source>
        <strain evidence="2">CHK179-5677</strain>
    </source>
</reference>
<feature type="transmembrane region" description="Helical" evidence="1">
    <location>
        <begin position="37"/>
        <end position="59"/>
    </location>
</feature>
<organism evidence="2 3">
    <name type="scientific">Pseudoflavonifractor capillosus</name>
    <dbReference type="NCBI Taxonomy" id="106588"/>
    <lineage>
        <taxon>Bacteria</taxon>
        <taxon>Bacillati</taxon>
        <taxon>Bacillota</taxon>
        <taxon>Clostridia</taxon>
        <taxon>Eubacteriales</taxon>
        <taxon>Oscillospiraceae</taxon>
        <taxon>Pseudoflavonifractor</taxon>
    </lineage>
</organism>
<evidence type="ECO:0000313" key="3">
    <source>
        <dbReference type="Proteomes" id="UP000760668"/>
    </source>
</evidence>
<reference evidence="2" key="1">
    <citation type="journal article" date="2021" name="PeerJ">
        <title>Extensive microbial diversity within the chicken gut microbiome revealed by metagenomics and culture.</title>
        <authorList>
            <person name="Gilroy R."/>
            <person name="Ravi A."/>
            <person name="Getino M."/>
            <person name="Pursley I."/>
            <person name="Horton D.L."/>
            <person name="Alikhan N.F."/>
            <person name="Baker D."/>
            <person name="Gharbi K."/>
            <person name="Hall N."/>
            <person name="Watson M."/>
            <person name="Adriaenssens E.M."/>
            <person name="Foster-Nyarko E."/>
            <person name="Jarju S."/>
            <person name="Secka A."/>
            <person name="Antonio M."/>
            <person name="Oren A."/>
            <person name="Chaudhuri R.R."/>
            <person name="La Ragione R."/>
            <person name="Hildebrand F."/>
            <person name="Pallen M.J."/>
        </authorList>
    </citation>
    <scope>NUCLEOTIDE SEQUENCE</scope>
    <source>
        <strain evidence="2">CHK179-5677</strain>
    </source>
</reference>
<feature type="transmembrane region" description="Helical" evidence="1">
    <location>
        <begin position="136"/>
        <end position="160"/>
    </location>
</feature>